<dbReference type="KEGG" id="aplc:110984650"/>
<sequence>MDKLKKVLNGKEEEEDQQGIVTQIYEGSTLSWSTRLKGFIICFVIGCLLSVLSTFALIFPTAANLKLFAILYTFGNITALVSTMFLMGPVKQLKNMFKEKRIIATSLVILFLALTLCAALWWKIAILAIIFCICQFLALIWYSLSYIPYARDAVTKCFQGCLNC</sequence>
<comment type="similarity">
    <text evidence="8 9">Belongs to the SFT2 family.</text>
</comment>
<dbReference type="GO" id="GO:0012505">
    <property type="term" value="C:endomembrane system"/>
    <property type="evidence" value="ECO:0007669"/>
    <property type="project" value="UniProtKB-ARBA"/>
</dbReference>
<evidence type="ECO:0000256" key="1">
    <source>
        <dbReference type="ARBA" id="ARBA00003566"/>
    </source>
</evidence>
<keyword evidence="10" id="KW-1185">Reference proteome</keyword>
<evidence type="ECO:0000256" key="2">
    <source>
        <dbReference type="ARBA" id="ARBA00004141"/>
    </source>
</evidence>
<dbReference type="InterPro" id="IPR007305">
    <property type="entry name" value="Vesicle_transpt_Got1/SFT2"/>
</dbReference>
<feature type="transmembrane region" description="Helical" evidence="9">
    <location>
        <begin position="102"/>
        <end position="122"/>
    </location>
</feature>
<evidence type="ECO:0000256" key="9">
    <source>
        <dbReference type="RuleBase" id="RU363111"/>
    </source>
</evidence>
<evidence type="ECO:0000256" key="7">
    <source>
        <dbReference type="ARBA" id="ARBA00023136"/>
    </source>
</evidence>
<dbReference type="PANTHER" id="PTHR23137">
    <property type="entry name" value="VESICLE TRANSPORT PROTEIN-RELATED"/>
    <property type="match status" value="1"/>
</dbReference>
<dbReference type="PANTHER" id="PTHR23137:SF6">
    <property type="entry name" value="VESICLE TRANSPORT PROTEIN"/>
    <property type="match status" value="1"/>
</dbReference>
<keyword evidence="4 9" id="KW-0812">Transmembrane</keyword>
<dbReference type="InterPro" id="IPR011691">
    <property type="entry name" value="Vesicle_transpt_SFT2"/>
</dbReference>
<dbReference type="OrthoDB" id="73614at2759"/>
<proteinExistence type="inferred from homology"/>
<dbReference type="GO" id="GO:0016192">
    <property type="term" value="P:vesicle-mediated transport"/>
    <property type="evidence" value="ECO:0007669"/>
    <property type="project" value="InterPro"/>
</dbReference>
<comment type="function">
    <text evidence="1 9">May be involved in fusion of retrograde transport vesicles derived from an endocytic compartment with the Golgi complex.</text>
</comment>
<feature type="transmembrane region" description="Helical" evidence="9">
    <location>
        <begin position="128"/>
        <end position="149"/>
    </location>
</feature>
<dbReference type="GO" id="GO:0005737">
    <property type="term" value="C:cytoplasm"/>
    <property type="evidence" value="ECO:0007669"/>
    <property type="project" value="UniProtKB-ARBA"/>
</dbReference>
<evidence type="ECO:0000256" key="4">
    <source>
        <dbReference type="ARBA" id="ARBA00022692"/>
    </source>
</evidence>
<dbReference type="Pfam" id="PF04178">
    <property type="entry name" value="Got1"/>
    <property type="match status" value="1"/>
</dbReference>
<organism evidence="10 11">
    <name type="scientific">Acanthaster planci</name>
    <name type="common">Crown-of-thorns starfish</name>
    <dbReference type="NCBI Taxonomy" id="133434"/>
    <lineage>
        <taxon>Eukaryota</taxon>
        <taxon>Metazoa</taxon>
        <taxon>Echinodermata</taxon>
        <taxon>Eleutherozoa</taxon>
        <taxon>Asterozoa</taxon>
        <taxon>Asteroidea</taxon>
        <taxon>Valvatacea</taxon>
        <taxon>Valvatida</taxon>
        <taxon>Acanthasteridae</taxon>
        <taxon>Acanthaster</taxon>
    </lineage>
</organism>
<evidence type="ECO:0000313" key="11">
    <source>
        <dbReference type="RefSeq" id="XP_022100723.1"/>
    </source>
</evidence>
<dbReference type="Proteomes" id="UP000694845">
    <property type="component" value="Unplaced"/>
</dbReference>
<feature type="transmembrane region" description="Helical" evidence="9">
    <location>
        <begin position="69"/>
        <end position="90"/>
    </location>
</feature>
<keyword evidence="7 9" id="KW-0472">Membrane</keyword>
<feature type="transmembrane region" description="Helical" evidence="9">
    <location>
        <begin position="38"/>
        <end position="63"/>
    </location>
</feature>
<evidence type="ECO:0000256" key="6">
    <source>
        <dbReference type="ARBA" id="ARBA00022989"/>
    </source>
</evidence>
<keyword evidence="3 9" id="KW-0813">Transport</keyword>
<keyword evidence="5 9" id="KW-0653">Protein transport</keyword>
<evidence type="ECO:0000256" key="5">
    <source>
        <dbReference type="ARBA" id="ARBA00022927"/>
    </source>
</evidence>
<evidence type="ECO:0000256" key="8">
    <source>
        <dbReference type="ARBA" id="ARBA00025800"/>
    </source>
</evidence>
<evidence type="ECO:0000256" key="3">
    <source>
        <dbReference type="ARBA" id="ARBA00022448"/>
    </source>
</evidence>
<comment type="subcellular location">
    <subcellularLocation>
        <location evidence="2 9">Membrane</location>
        <topology evidence="2 9">Multi-pass membrane protein</topology>
    </subcellularLocation>
</comment>
<accession>A0A8B7Z513</accession>
<dbReference type="RefSeq" id="XP_022100723.1">
    <property type="nucleotide sequence ID" value="XM_022245031.1"/>
</dbReference>
<protein>
    <recommendedName>
        <fullName evidence="9">Vesicle transport protein</fullName>
    </recommendedName>
</protein>
<dbReference type="GO" id="GO:0015031">
    <property type="term" value="P:protein transport"/>
    <property type="evidence" value="ECO:0007669"/>
    <property type="project" value="UniProtKB-KW"/>
</dbReference>
<name>A0A8B7Z513_ACAPL</name>
<dbReference type="GeneID" id="110984650"/>
<gene>
    <name evidence="11" type="primary">LOC110984650</name>
</gene>
<reference evidence="11" key="1">
    <citation type="submission" date="2025-08" db="UniProtKB">
        <authorList>
            <consortium name="RefSeq"/>
        </authorList>
    </citation>
    <scope>IDENTIFICATION</scope>
</reference>
<evidence type="ECO:0000313" key="10">
    <source>
        <dbReference type="Proteomes" id="UP000694845"/>
    </source>
</evidence>
<dbReference type="GO" id="GO:0016020">
    <property type="term" value="C:membrane"/>
    <property type="evidence" value="ECO:0007669"/>
    <property type="project" value="UniProtKB-SubCell"/>
</dbReference>
<keyword evidence="6 9" id="KW-1133">Transmembrane helix</keyword>
<dbReference type="AlphaFoldDB" id="A0A8B7Z513"/>